<dbReference type="InterPro" id="IPR035093">
    <property type="entry name" value="RelE/ParE_toxin_dom_sf"/>
</dbReference>
<dbReference type="Pfam" id="PF05015">
    <property type="entry name" value="HigB-like_toxin"/>
    <property type="match status" value="1"/>
</dbReference>
<gene>
    <name evidence="1" type="ORF">COB13_01430</name>
</gene>
<evidence type="ECO:0000313" key="1">
    <source>
        <dbReference type="EMBL" id="PCJ03317.1"/>
    </source>
</evidence>
<proteinExistence type="predicted"/>
<accession>A0A2A4Z8H9</accession>
<dbReference type="AlphaFoldDB" id="A0A2A4Z8H9"/>
<dbReference type="InterPro" id="IPR007711">
    <property type="entry name" value="HigB-1"/>
</dbReference>
<dbReference type="PANTHER" id="PTHR40266">
    <property type="entry name" value="TOXIN HIGB-1"/>
    <property type="match status" value="1"/>
</dbReference>
<dbReference type="PANTHER" id="PTHR40266:SF2">
    <property type="entry name" value="TOXIN HIGB-1"/>
    <property type="match status" value="1"/>
</dbReference>
<reference evidence="1" key="2">
    <citation type="journal article" date="2018" name="ISME J.">
        <title>A dynamic microbial community with high functional redundancy inhabits the cold, oxic subseafloor aquifer.</title>
        <authorList>
            <person name="Tully B.J."/>
            <person name="Wheat C.G."/>
            <person name="Glazer B.T."/>
            <person name="Huber J.A."/>
        </authorList>
    </citation>
    <scope>NUCLEOTIDE SEQUENCE</scope>
    <source>
        <strain evidence="1">NORP83</strain>
    </source>
</reference>
<dbReference type="Gene3D" id="3.30.2310.20">
    <property type="entry name" value="RelE-like"/>
    <property type="match status" value="1"/>
</dbReference>
<dbReference type="SUPFAM" id="SSF143011">
    <property type="entry name" value="RelE-like"/>
    <property type="match status" value="1"/>
</dbReference>
<reference key="1">
    <citation type="submission" date="2017-08" db="EMBL/GenBank/DDBJ databases">
        <title>A dynamic microbial community with high functional redundancy inhabits the cold, oxic subseafloor aquifer.</title>
        <authorList>
            <person name="Tully B.J."/>
            <person name="Wheat C.G."/>
            <person name="Glazer B.T."/>
            <person name="Huber J.A."/>
        </authorList>
    </citation>
    <scope>NUCLEOTIDE SEQUENCE [LARGE SCALE GENOMIC DNA]</scope>
</reference>
<protein>
    <submittedName>
        <fullName evidence="1">Killer protein</fullName>
    </submittedName>
</protein>
<comment type="caution">
    <text evidence="1">The sequence shown here is derived from an EMBL/GenBank/DDBJ whole genome shotgun (WGS) entry which is preliminary data.</text>
</comment>
<name>A0A2A4Z8H9_9PROT</name>
<sequence>MIKSYKGKIATTIANGGRPKGFPPNLIRASIRKLFMLDNASLLLDLRSPPGNKLEALKGNRKGQHSIRINQQWRVCFEWTDSGPENVEIVDYH</sequence>
<dbReference type="EMBL" id="NVUS01000002">
    <property type="protein sequence ID" value="PCJ03317.1"/>
    <property type="molecule type" value="Genomic_DNA"/>
</dbReference>
<organism evidence="1">
    <name type="scientific">OCS116 cluster bacterium</name>
    <dbReference type="NCBI Taxonomy" id="2030921"/>
    <lineage>
        <taxon>Bacteria</taxon>
        <taxon>Pseudomonadati</taxon>
        <taxon>Pseudomonadota</taxon>
        <taxon>Alphaproteobacteria</taxon>
        <taxon>OCS116 cluster</taxon>
    </lineage>
</organism>